<feature type="transmembrane region" description="Helical" evidence="1">
    <location>
        <begin position="45"/>
        <end position="67"/>
    </location>
</feature>
<feature type="transmembrane region" description="Helical" evidence="1">
    <location>
        <begin position="120"/>
        <end position="144"/>
    </location>
</feature>
<evidence type="ECO:0000313" key="2">
    <source>
        <dbReference type="EMBL" id="MBB0245418.1"/>
    </source>
</evidence>
<keyword evidence="1" id="KW-1133">Transmembrane helix</keyword>
<sequence length="286" mass="30870">MHDIGYRGYSGERLGRSAGRRALFEHSLRGAYGLGRSARSKVMPFLLFAIVCFPAVIFVAIAITIGLDELPIRYSQYPLYMAQLIALYIALAAPQMVSLDLRHHTTPLYFSRPIERVDYVLAKLGALTAALFIFTAIPLTIMWIGALLGELDFADQIRMYGQGLAMAAIFAVLHACLALLIASFTPRRGFGVAAVIAALTIPYFAVISVQWVLYDQGGTTAVTWLGLLSPGTLLDGIQGALLGGRTDYPVGTEPGTGTGLVFLLVALGVSALCVLLLSRRYRKVGI</sequence>
<keyword evidence="1" id="KW-0812">Transmembrane</keyword>
<protein>
    <submittedName>
        <fullName evidence="2">ABC transporter permease</fullName>
    </submittedName>
</protein>
<dbReference type="EMBL" id="VKHT01000486">
    <property type="protein sequence ID" value="MBB0245418.1"/>
    <property type="molecule type" value="Genomic_DNA"/>
</dbReference>
<comment type="caution">
    <text evidence="2">The sequence shown here is derived from an EMBL/GenBank/DDBJ whole genome shotgun (WGS) entry which is preliminary data.</text>
</comment>
<feature type="transmembrane region" description="Helical" evidence="1">
    <location>
        <begin position="257"/>
        <end position="277"/>
    </location>
</feature>
<feature type="transmembrane region" description="Helical" evidence="1">
    <location>
        <begin position="164"/>
        <end position="184"/>
    </location>
</feature>
<keyword evidence="3" id="KW-1185">Reference proteome</keyword>
<gene>
    <name evidence="2" type="ORF">FNQ90_15245</name>
</gene>
<proteinExistence type="predicted"/>
<name>A0A7W3TEK1_9ACTN</name>
<organism evidence="2 3">
    <name type="scientific">Streptomyces alkaliphilus</name>
    <dbReference type="NCBI Taxonomy" id="1472722"/>
    <lineage>
        <taxon>Bacteria</taxon>
        <taxon>Bacillati</taxon>
        <taxon>Actinomycetota</taxon>
        <taxon>Actinomycetes</taxon>
        <taxon>Kitasatosporales</taxon>
        <taxon>Streptomycetaceae</taxon>
        <taxon>Streptomyces</taxon>
    </lineage>
</organism>
<evidence type="ECO:0000256" key="1">
    <source>
        <dbReference type="SAM" id="Phobius"/>
    </source>
</evidence>
<feature type="transmembrane region" description="Helical" evidence="1">
    <location>
        <begin position="191"/>
        <end position="214"/>
    </location>
</feature>
<reference evidence="3" key="1">
    <citation type="submission" date="2019-10" db="EMBL/GenBank/DDBJ databases">
        <title>Streptomyces sp. nov., a novel actinobacterium isolated from alkaline environment.</title>
        <authorList>
            <person name="Golinska P."/>
        </authorList>
    </citation>
    <scope>NUCLEOTIDE SEQUENCE [LARGE SCALE GENOMIC DNA]</scope>
    <source>
        <strain evidence="3">DSM 42118</strain>
    </source>
</reference>
<accession>A0A7W3TEK1</accession>
<keyword evidence="1" id="KW-0472">Membrane</keyword>
<evidence type="ECO:0000313" key="3">
    <source>
        <dbReference type="Proteomes" id="UP000538929"/>
    </source>
</evidence>
<dbReference type="AlphaFoldDB" id="A0A7W3TEK1"/>
<dbReference type="Proteomes" id="UP000538929">
    <property type="component" value="Unassembled WGS sequence"/>
</dbReference>
<feature type="transmembrane region" description="Helical" evidence="1">
    <location>
        <begin position="79"/>
        <end position="99"/>
    </location>
</feature>